<evidence type="ECO:0000313" key="21">
    <source>
        <dbReference type="Proteomes" id="UP000005726"/>
    </source>
</evidence>
<feature type="domain" description="PurM-like C-terminal" evidence="16">
    <location>
        <begin position="467"/>
        <end position="624"/>
    </location>
</feature>
<dbReference type="FunFam" id="3.40.50.880:FF:000008">
    <property type="entry name" value="Phosphoribosylformylglycinamidine synthase"/>
    <property type="match status" value="1"/>
</dbReference>
<feature type="binding site" evidence="14">
    <location>
        <position position="753"/>
    </location>
    <ligand>
        <name>Mg(2+)</name>
        <dbReference type="ChEBI" id="CHEBI:18420"/>
    </ligand>
</feature>
<dbReference type="InterPro" id="IPR010918">
    <property type="entry name" value="PurM-like_C_dom"/>
</dbReference>
<dbReference type="Pfam" id="PF02769">
    <property type="entry name" value="AIRS_C"/>
    <property type="match status" value="2"/>
</dbReference>
<evidence type="ECO:0000259" key="17">
    <source>
        <dbReference type="Pfam" id="PF18072"/>
    </source>
</evidence>
<keyword evidence="9 14" id="KW-0067">ATP-binding</keyword>
<comment type="similarity">
    <text evidence="3 14">In the N-terminal section; belongs to the FGAMS family.</text>
</comment>
<dbReference type="NCBIfam" id="TIGR01735">
    <property type="entry name" value="FGAM_synt"/>
    <property type="match status" value="1"/>
</dbReference>
<evidence type="ECO:0000256" key="9">
    <source>
        <dbReference type="ARBA" id="ARBA00022840"/>
    </source>
</evidence>
<feature type="active site" description="Nucleophile" evidence="14">
    <location>
        <position position="1182"/>
    </location>
</feature>
<dbReference type="SUPFAM" id="SSF109736">
    <property type="entry name" value="FGAM synthase PurL, linker domain"/>
    <property type="match status" value="1"/>
</dbReference>
<dbReference type="InterPro" id="IPR040707">
    <property type="entry name" value="FGAR-AT_N"/>
</dbReference>
<dbReference type="HAMAP" id="MF_00419">
    <property type="entry name" value="PurL_1"/>
    <property type="match status" value="1"/>
</dbReference>
<evidence type="ECO:0000256" key="5">
    <source>
        <dbReference type="ARBA" id="ARBA00022598"/>
    </source>
</evidence>
<dbReference type="InterPro" id="IPR036921">
    <property type="entry name" value="PurM-like_N_sf"/>
</dbReference>
<comment type="pathway">
    <text evidence="2 14">Purine metabolism; IMP biosynthesis via de novo pathway; 5-amino-1-(5-phospho-D-ribosyl)imidazole from N(2)-formyl-N(1)-(5-phospho-D-ribosyl)glycinamide: step 1/2.</text>
</comment>
<dbReference type="PANTHER" id="PTHR10099">
    <property type="entry name" value="PHOSPHORIBOSYLFORMYLGLYCINAMIDINE SYNTHASE"/>
    <property type="match status" value="1"/>
</dbReference>
<evidence type="ECO:0000256" key="3">
    <source>
        <dbReference type="ARBA" id="ARBA00008608"/>
    </source>
</evidence>
<evidence type="ECO:0000256" key="13">
    <source>
        <dbReference type="ARBA" id="ARBA00057317"/>
    </source>
</evidence>
<evidence type="ECO:0000256" key="6">
    <source>
        <dbReference type="ARBA" id="ARBA00022723"/>
    </source>
</evidence>
<dbReference type="NCBIfam" id="NF003672">
    <property type="entry name" value="PRK05297.1"/>
    <property type="match status" value="1"/>
</dbReference>
<dbReference type="Pfam" id="PF18076">
    <property type="entry name" value="FGAR-AT_N"/>
    <property type="match status" value="1"/>
</dbReference>
<dbReference type="CDD" id="cd02203">
    <property type="entry name" value="PurL_repeat1"/>
    <property type="match status" value="1"/>
</dbReference>
<dbReference type="SUPFAM" id="SSF55326">
    <property type="entry name" value="PurM N-terminal domain-like"/>
    <property type="match status" value="2"/>
</dbReference>
<feature type="binding site" evidence="14">
    <location>
        <position position="933"/>
    </location>
    <ligand>
        <name>ATP</name>
        <dbReference type="ChEBI" id="CHEBI:30616"/>
    </ligand>
</feature>
<evidence type="ECO:0000256" key="15">
    <source>
        <dbReference type="SAM" id="MobiDB-lite"/>
    </source>
</evidence>
<organism evidence="20 21">
    <name type="scientific">Candidatus Regiella insecticola LSR1</name>
    <dbReference type="NCBI Taxonomy" id="663321"/>
    <lineage>
        <taxon>Bacteria</taxon>
        <taxon>Pseudomonadati</taxon>
        <taxon>Pseudomonadota</taxon>
        <taxon>Gammaproteobacteria</taxon>
        <taxon>Enterobacterales</taxon>
        <taxon>Enterobacteriaceae</taxon>
        <taxon>aphid secondary symbionts</taxon>
        <taxon>Candidatus Regiella</taxon>
    </lineage>
</organism>
<dbReference type="SUPFAM" id="SSF82697">
    <property type="entry name" value="PurS-like"/>
    <property type="match status" value="1"/>
</dbReference>
<dbReference type="Proteomes" id="UP000005726">
    <property type="component" value="Unassembled WGS sequence"/>
</dbReference>
<feature type="region of interest" description="Disordered" evidence="15">
    <location>
        <begin position="330"/>
        <end position="351"/>
    </location>
</feature>
<feature type="domain" description="PurM-like C-terminal" evidence="16">
    <location>
        <begin position="879"/>
        <end position="1014"/>
    </location>
</feature>
<comment type="subcellular location">
    <subcellularLocation>
        <location evidence="1 14">Cytoplasm</location>
    </subcellularLocation>
</comment>
<comment type="function">
    <text evidence="13 14">Phosphoribosylformylglycinamidine synthase involved in the purines biosynthetic pathway. Catalyzes the ATP-dependent conversion of formylglycinamide ribonucleotide (FGAR) and glutamine to yield formylglycinamidine ribonucleotide (FGAM) and glutamate.</text>
</comment>
<evidence type="ECO:0000256" key="7">
    <source>
        <dbReference type="ARBA" id="ARBA00022741"/>
    </source>
</evidence>
<dbReference type="Gene3D" id="1.10.8.750">
    <property type="entry name" value="Phosphoribosylformylglycinamidine synthase, linker domain"/>
    <property type="match status" value="1"/>
</dbReference>
<dbReference type="eggNOG" id="COG0047">
    <property type="taxonomic scope" value="Bacteria"/>
</dbReference>
<keyword evidence="8 14" id="KW-0658">Purine biosynthesis</keyword>
<dbReference type="Pfam" id="PF22689">
    <property type="entry name" value="FGAR-AT_PurM_N-like"/>
    <property type="match status" value="1"/>
</dbReference>
<dbReference type="InterPro" id="IPR055181">
    <property type="entry name" value="FGAR-AT_PurM_N-like"/>
</dbReference>
<comment type="catalytic activity">
    <reaction evidence="12 14">
        <text>N(2)-formyl-N(1)-(5-phospho-beta-D-ribosyl)glycinamide + L-glutamine + ATP + H2O = 2-formamido-N(1)-(5-O-phospho-beta-D-ribosyl)acetamidine + L-glutamate + ADP + phosphate + H(+)</text>
        <dbReference type="Rhea" id="RHEA:17129"/>
        <dbReference type="ChEBI" id="CHEBI:15377"/>
        <dbReference type="ChEBI" id="CHEBI:15378"/>
        <dbReference type="ChEBI" id="CHEBI:29985"/>
        <dbReference type="ChEBI" id="CHEBI:30616"/>
        <dbReference type="ChEBI" id="CHEBI:43474"/>
        <dbReference type="ChEBI" id="CHEBI:58359"/>
        <dbReference type="ChEBI" id="CHEBI:147286"/>
        <dbReference type="ChEBI" id="CHEBI:147287"/>
        <dbReference type="ChEBI" id="CHEBI:456216"/>
        <dbReference type="EC" id="6.3.5.3"/>
    </reaction>
</comment>
<evidence type="ECO:0000259" key="18">
    <source>
        <dbReference type="Pfam" id="PF18076"/>
    </source>
</evidence>
<dbReference type="SMART" id="SM01211">
    <property type="entry name" value="GATase_5"/>
    <property type="match status" value="1"/>
</dbReference>
<dbReference type="InterPro" id="IPR029062">
    <property type="entry name" value="Class_I_gatase-like"/>
</dbReference>
<feature type="binding site" evidence="14">
    <location>
        <position position="757"/>
    </location>
    <ligand>
        <name>Mg(2+)</name>
        <dbReference type="ChEBI" id="CHEBI:18420"/>
    </ligand>
</feature>
<evidence type="ECO:0000256" key="14">
    <source>
        <dbReference type="HAMAP-Rule" id="MF_00419"/>
    </source>
</evidence>
<evidence type="ECO:0000256" key="12">
    <source>
        <dbReference type="ARBA" id="ARBA00052585"/>
    </source>
</evidence>
<dbReference type="Gene3D" id="3.30.1330.10">
    <property type="entry name" value="PurM-like, N-terminal domain"/>
    <property type="match status" value="2"/>
</dbReference>
<accession>E0WRJ6</accession>
<protein>
    <recommendedName>
        <fullName evidence="14">Phosphoribosylformylglycinamidine synthase</fullName>
        <shortName evidence="14">FGAM synthase</shortName>
        <shortName evidence="14">FGAMS</shortName>
        <ecNumber evidence="14">6.3.5.3</ecNumber>
    </recommendedName>
    <alternativeName>
        <fullName evidence="14">Formylglycinamide ribonucleotide amidotransferase</fullName>
        <shortName evidence="14">FGAR amidotransferase</shortName>
        <shortName evidence="14">FGAR-AT</shortName>
    </alternativeName>
</protein>
<dbReference type="GO" id="GO:0005524">
    <property type="term" value="F:ATP binding"/>
    <property type="evidence" value="ECO:0007669"/>
    <property type="project" value="UniProtKB-UniRule"/>
</dbReference>
<evidence type="ECO:0000256" key="8">
    <source>
        <dbReference type="ARBA" id="ARBA00022755"/>
    </source>
</evidence>
<keyword evidence="11 14" id="KW-0315">Glutamine amidotransferase</keyword>
<feature type="active site" evidence="14">
    <location>
        <position position="1308"/>
    </location>
</feature>
<sequence length="1341" mass="147471">MNRRLMLSPNALQTRETLLMEILRGSAALSAFKITKLLSRCKDLCLPVDDIYAEYIHFADLSAPLNAEENTKLARLLEYDSSVSPRQATSERVVPGRLLLVTPRLGTISPWSSKASDIAHNCGLSKVLRLERGVAFYIQSVELTSTQWQQLAAMLHDRMVEAVFTDFPSAKEIFPQSASHIPPALKQVDILSQGRTALEHANNQLGLALAKDEIDYLFDSFTRLERNPTDVELYMFAQANSEHCRHKIFNADWVIDGIKQPRSLFNMIKNTFEQTPDYVLSAYKDNAAVMEGSRVGRFFPDAETGIYDYHQEETPILMKVETHNHPTAISPWPGAATGSGGEIRDEGATGRGAKPKAGLVGFSVSNLRIPKFEQPWEEDFGKPDRIATALDIITEGPLGGAAFNNEFGRPALLGYFRTYEERVKARLKSDNSDENRYELRGYHKPIMLAGGIGNIRADHVQKGEIPVGAKLIVLGGAAMNIGLGGGAASSVTSGQLGAELDFASVQRDNPEMERRCQEVIDRCWQRGDKNPILFIHDVGAGGLSNAMPELVNDAGRGGDFELRAIPSDDPSMSPLEIWCNESQERYVLAVNPDQMKEFDEICQRERTPYAVIGKATAKQDLTVKDSEFNNQPINISLDILLGKPPKMVREVTRLPVCAEALNREKIAIADAVERILHLPTVAEKTFLITIGDRSVTGMVTRDQMVGPWQVPVADCAVTSASLDSYHGEAMSIGERAPVALLDFAASARLAVGEALTNIAATQIGELKRVKLSANWMSAADHPGEDAGLFDAVRAVGKELCPELGLTIPVGKDSLSMKTCWQQGDKQREMISPLSLVITAFARVEDVRSTVTPQLQLAPEDRDDKKDNNDKNALLLIDLGAGHNGLGATALAQVYRQLGDKAADIRNVSQLAGFFNAMQSLIADRALLAYHDRSDGGLLVTLAEMAFVGHCGIDVNIASLGEDTLAALFNEELGAVIQVSAQQRSKVEQCLADHGLADCVHYLGRATAGDDFIIRHGNEELYQESRTTLRCWWAETTWQMQRLSDNPECADQEHQAKKDNTDPGLNVKLTFDLNEKIAAPYIAQGIRPKVAVLREQGVNSQVEMAAAFHRAGFDAVDVHMSDLLTGRINLTDFQTLVACGGFSYGDVLGAGEGWAKSILFNNRLRDEFTAFFHHSNTLALGVCNGCQMMSNLRALIPGAEHWPHFKRNLSTRFEARFSLVEVVASPCLFTQDMAGSRLPIVVSHGEGRVAVADKDLTLLEEKNQVVLRFVDNKGICTEQYPANPNGSVKGITALTSTSGRATIMMPHPERVFRTVSHSWHPADWGEDSPWMRMFRNAGKRFK</sequence>
<feature type="domain" description="Phosphoribosylformylglycinamidine synthase linker" evidence="17">
    <location>
        <begin position="198"/>
        <end position="247"/>
    </location>
</feature>
<evidence type="ECO:0000256" key="4">
    <source>
        <dbReference type="ARBA" id="ARBA00022490"/>
    </source>
</evidence>
<dbReference type="GO" id="GO:0006189">
    <property type="term" value="P:'de novo' IMP biosynthetic process"/>
    <property type="evidence" value="ECO:0007669"/>
    <property type="project" value="UniProtKB-UniRule"/>
</dbReference>
<dbReference type="FunFam" id="1.10.8.750:FF:000002">
    <property type="entry name" value="Phosphoribosylformylglycinamidine synthase"/>
    <property type="match status" value="1"/>
</dbReference>
<dbReference type="FunFam" id="3.30.1330.10:FF:000002">
    <property type="entry name" value="Phosphoribosylformylglycinamidine synthase"/>
    <property type="match status" value="1"/>
</dbReference>
<keyword evidence="10 14" id="KW-0460">Magnesium</keyword>
<feature type="active site" evidence="14">
    <location>
        <position position="1306"/>
    </location>
</feature>
<dbReference type="GO" id="GO:0004642">
    <property type="term" value="F:phosphoribosylformylglycinamidine synthase activity"/>
    <property type="evidence" value="ECO:0007669"/>
    <property type="project" value="UniProtKB-UniRule"/>
</dbReference>
<dbReference type="UniPathway" id="UPA00074">
    <property type="reaction ID" value="UER00128"/>
</dbReference>
<evidence type="ECO:0000256" key="2">
    <source>
        <dbReference type="ARBA" id="ARBA00004920"/>
    </source>
</evidence>
<dbReference type="EC" id="6.3.5.3" evidence="14"/>
<dbReference type="InterPro" id="IPR036676">
    <property type="entry name" value="PurM-like_C_sf"/>
</dbReference>
<dbReference type="InterPro" id="IPR010073">
    <property type="entry name" value="PurL_large"/>
</dbReference>
<gene>
    <name evidence="14 20" type="primary">purL</name>
    <name evidence="20" type="ORF">REG_0600</name>
</gene>
<evidence type="ECO:0000256" key="1">
    <source>
        <dbReference type="ARBA" id="ARBA00004496"/>
    </source>
</evidence>
<evidence type="ECO:0000259" key="16">
    <source>
        <dbReference type="Pfam" id="PF02769"/>
    </source>
</evidence>
<feature type="binding site" evidence="14">
    <location>
        <position position="713"/>
    </location>
    <ligand>
        <name>ATP</name>
        <dbReference type="ChEBI" id="CHEBI:30616"/>
    </ligand>
</feature>
<keyword evidence="7 14" id="KW-0547">Nucleotide-binding</keyword>
<dbReference type="PANTHER" id="PTHR10099:SF1">
    <property type="entry name" value="PHOSPHORIBOSYLFORMYLGLYCINAMIDINE SYNTHASE"/>
    <property type="match status" value="1"/>
</dbReference>
<dbReference type="InterPro" id="IPR041609">
    <property type="entry name" value="PurL_linker"/>
</dbReference>
<comment type="subunit">
    <text evidence="14">Monomer.</text>
</comment>
<reference evidence="20" key="1">
    <citation type="journal article" date="2009" name="Environ. Microbiol.">
        <title>Dynamics of genome evolution in facultative symbionts of aphids.</title>
        <authorList>
            <person name="Degnan P.H."/>
            <person name="Leonardo T.E."/>
            <person name="Cass B.N."/>
            <person name="Hurwitz B."/>
            <person name="Stern D."/>
            <person name="Gibbs R.A."/>
            <person name="Richards S."/>
            <person name="Moran N.A."/>
        </authorList>
    </citation>
    <scope>NUCLEOTIDE SEQUENCE [LARGE SCALE GENOMIC DNA]</scope>
    <source>
        <strain evidence="20">LSR1</strain>
    </source>
</reference>
<dbReference type="EMBL" id="GL379589">
    <property type="protein sequence ID" value="EFL92756.1"/>
    <property type="molecule type" value="Genomic_DNA"/>
</dbReference>
<feature type="binding site" evidence="14">
    <location>
        <position position="931"/>
    </location>
    <ligand>
        <name>Mg(2+)</name>
        <dbReference type="ChEBI" id="CHEBI:18420"/>
    </ligand>
</feature>
<dbReference type="HOGENOM" id="CLU_001031_0_2_6"/>
<dbReference type="Gene3D" id="3.40.50.880">
    <property type="match status" value="1"/>
</dbReference>
<evidence type="ECO:0000256" key="11">
    <source>
        <dbReference type="ARBA" id="ARBA00022962"/>
    </source>
</evidence>
<evidence type="ECO:0000313" key="20">
    <source>
        <dbReference type="EMBL" id="EFL92756.1"/>
    </source>
</evidence>
<name>E0WRJ6_9ENTR</name>
<evidence type="ECO:0000256" key="10">
    <source>
        <dbReference type="ARBA" id="ARBA00022842"/>
    </source>
</evidence>
<dbReference type="eggNOG" id="COG0046">
    <property type="taxonomic scope" value="Bacteria"/>
</dbReference>
<dbReference type="InterPro" id="IPR036604">
    <property type="entry name" value="PurS-like_sf"/>
</dbReference>
<dbReference type="SUPFAM" id="SSF52317">
    <property type="entry name" value="Class I glutamine amidotransferase-like"/>
    <property type="match status" value="1"/>
</dbReference>
<dbReference type="Gene3D" id="3.90.650.10">
    <property type="entry name" value="PurM-like C-terminal domain"/>
    <property type="match status" value="2"/>
</dbReference>
<dbReference type="GO" id="GO:0005737">
    <property type="term" value="C:cytoplasm"/>
    <property type="evidence" value="ECO:0007669"/>
    <property type="project" value="UniProtKB-SubCell"/>
</dbReference>
<feature type="domain" description="FGAR-AT PurM N-terminal-like" evidence="19">
    <location>
        <begin position="683"/>
        <end position="842"/>
    </location>
</feature>
<dbReference type="Pfam" id="PF18072">
    <property type="entry name" value="FGAR-AT_linker"/>
    <property type="match status" value="1"/>
</dbReference>
<comment type="caution">
    <text evidence="14">Lacks conserved residue(s) required for the propagation of feature annotation.</text>
</comment>
<keyword evidence="21" id="KW-1185">Reference proteome</keyword>
<keyword evidence="6 14" id="KW-0479">Metal-binding</keyword>
<dbReference type="FunFam" id="3.30.1330.10:FF:000005">
    <property type="entry name" value="Phosphoribosylformylglycinamidine synthase"/>
    <property type="match status" value="1"/>
</dbReference>
<keyword evidence="5 14" id="KW-0436">Ligase</keyword>
<proteinExistence type="inferred from homology"/>
<feature type="domain" description="Phosphoribosylformylglycinamidine synthase N-terminal" evidence="18">
    <location>
        <begin position="54"/>
        <end position="174"/>
    </location>
</feature>
<dbReference type="SUPFAM" id="SSF56042">
    <property type="entry name" value="PurM C-terminal domain-like"/>
    <property type="match status" value="2"/>
</dbReference>
<evidence type="ECO:0000259" key="19">
    <source>
        <dbReference type="Pfam" id="PF22689"/>
    </source>
</evidence>
<dbReference type="FunFam" id="3.90.650.10:FF:000002">
    <property type="entry name" value="Phosphoribosylformylglycinamidine synthase"/>
    <property type="match status" value="1"/>
</dbReference>
<feature type="binding site" evidence="14">
    <location>
        <begin position="334"/>
        <end position="345"/>
    </location>
    <ligand>
        <name>ATP</name>
        <dbReference type="ChEBI" id="CHEBI:30616"/>
    </ligand>
</feature>
<dbReference type="CDD" id="cd01740">
    <property type="entry name" value="GATase1_FGAR_AT"/>
    <property type="match status" value="1"/>
</dbReference>
<dbReference type="GO" id="GO:0046872">
    <property type="term" value="F:metal ion binding"/>
    <property type="evidence" value="ECO:0007669"/>
    <property type="project" value="UniProtKB-KW"/>
</dbReference>
<dbReference type="Pfam" id="PF13507">
    <property type="entry name" value="GATase_5"/>
    <property type="match status" value="1"/>
</dbReference>
<keyword evidence="4 14" id="KW-0963">Cytoplasm</keyword>
<dbReference type="STRING" id="663321.REG_0600"/>
<dbReference type="FunFam" id="3.90.650.10:FF:000005">
    <property type="entry name" value="Phosphoribosylformylglycinamidine synthase"/>
    <property type="match status" value="1"/>
</dbReference>
<feature type="binding site" evidence="14">
    <location>
        <position position="714"/>
    </location>
    <ligand>
        <name>Mg(2+)</name>
        <dbReference type="ChEBI" id="CHEBI:18420"/>
    </ligand>
</feature>